<accession>A0ACC1TKB4</accession>
<evidence type="ECO:0000313" key="1">
    <source>
        <dbReference type="EMBL" id="KAJ3805051.1"/>
    </source>
</evidence>
<keyword evidence="1" id="KW-0722">Serine protease inhibitor</keyword>
<dbReference type="EMBL" id="MU795704">
    <property type="protein sequence ID" value="KAJ3805051.1"/>
    <property type="molecule type" value="Genomic_DNA"/>
</dbReference>
<keyword evidence="2" id="KW-1185">Reference proteome</keyword>
<dbReference type="Proteomes" id="UP001163835">
    <property type="component" value="Unassembled WGS sequence"/>
</dbReference>
<keyword evidence="1" id="KW-0646">Protease inhibitor</keyword>
<reference evidence="1" key="1">
    <citation type="submission" date="2022-09" db="EMBL/GenBank/DDBJ databases">
        <title>A Global Phylogenomic Analysis of the Shiitake Genus Lentinula.</title>
        <authorList>
            <consortium name="DOE Joint Genome Institute"/>
            <person name="Sierra-Patev S."/>
            <person name="Min B."/>
            <person name="Naranjo-Ortiz M."/>
            <person name="Looney B."/>
            <person name="Konkel Z."/>
            <person name="Slot J.C."/>
            <person name="Sakamoto Y."/>
            <person name="Steenwyk J.L."/>
            <person name="Rokas A."/>
            <person name="Carro J."/>
            <person name="Camarero S."/>
            <person name="Ferreira P."/>
            <person name="Molpeceres G."/>
            <person name="Ruiz-Duenas F.J."/>
            <person name="Serrano A."/>
            <person name="Henrissat B."/>
            <person name="Drula E."/>
            <person name="Hughes K.W."/>
            <person name="Mata J.L."/>
            <person name="Ishikawa N.K."/>
            <person name="Vargas-Isla R."/>
            <person name="Ushijima S."/>
            <person name="Smith C.A."/>
            <person name="Ahrendt S."/>
            <person name="Andreopoulos W."/>
            <person name="He G."/>
            <person name="Labutti K."/>
            <person name="Lipzen A."/>
            <person name="Ng V."/>
            <person name="Riley R."/>
            <person name="Sandor L."/>
            <person name="Barry K."/>
            <person name="Martinez A.T."/>
            <person name="Xiao Y."/>
            <person name="Gibbons J.G."/>
            <person name="Terashima K."/>
            <person name="Grigoriev I.V."/>
            <person name="Hibbett D.S."/>
        </authorList>
    </citation>
    <scope>NUCLEOTIDE SEQUENCE</scope>
    <source>
        <strain evidence="1">TMI1499</strain>
    </source>
</reference>
<name>A0ACC1TKB4_9AGAR</name>
<sequence length="157" mass="17490">MNPATDSVNSHSMALETGLYTIKNGEKLVGRALAEDLSLFPKRVILTESERTSIWAIEKSDKENEYLLISFGSPTTHIESHVFALLINQEQATKWTIKAVPQHGENAYVISASGGKGWVAPKELNEQIEYRILIVGPSLPPRYPPNEVFQITKLEAE</sequence>
<gene>
    <name evidence="1" type="ORF">F5876DRAFT_82239</name>
</gene>
<comment type="caution">
    <text evidence="1">The sequence shown here is derived from an EMBL/GenBank/DDBJ whole genome shotgun (WGS) entry which is preliminary data.</text>
</comment>
<protein>
    <submittedName>
        <fullName evidence="1">Serine protease inhibitor</fullName>
    </submittedName>
</protein>
<proteinExistence type="predicted"/>
<organism evidence="1 2">
    <name type="scientific">Lentinula aff. lateritia</name>
    <dbReference type="NCBI Taxonomy" id="2804960"/>
    <lineage>
        <taxon>Eukaryota</taxon>
        <taxon>Fungi</taxon>
        <taxon>Dikarya</taxon>
        <taxon>Basidiomycota</taxon>
        <taxon>Agaricomycotina</taxon>
        <taxon>Agaricomycetes</taxon>
        <taxon>Agaricomycetidae</taxon>
        <taxon>Agaricales</taxon>
        <taxon>Marasmiineae</taxon>
        <taxon>Omphalotaceae</taxon>
        <taxon>Lentinula</taxon>
    </lineage>
</organism>
<evidence type="ECO:0000313" key="2">
    <source>
        <dbReference type="Proteomes" id="UP001163835"/>
    </source>
</evidence>